<keyword evidence="2" id="KW-1185">Reference proteome</keyword>
<dbReference type="EMBL" id="JXTB01000341">
    <property type="protein sequence ID" value="PON44935.1"/>
    <property type="molecule type" value="Genomic_DNA"/>
</dbReference>
<evidence type="ECO:0000313" key="1">
    <source>
        <dbReference type="EMBL" id="PON44935.1"/>
    </source>
</evidence>
<proteinExistence type="predicted"/>
<organism evidence="1 2">
    <name type="scientific">Parasponia andersonii</name>
    <name type="common">Sponia andersonii</name>
    <dbReference type="NCBI Taxonomy" id="3476"/>
    <lineage>
        <taxon>Eukaryota</taxon>
        <taxon>Viridiplantae</taxon>
        <taxon>Streptophyta</taxon>
        <taxon>Embryophyta</taxon>
        <taxon>Tracheophyta</taxon>
        <taxon>Spermatophyta</taxon>
        <taxon>Magnoliopsida</taxon>
        <taxon>eudicotyledons</taxon>
        <taxon>Gunneridae</taxon>
        <taxon>Pentapetalae</taxon>
        <taxon>rosids</taxon>
        <taxon>fabids</taxon>
        <taxon>Rosales</taxon>
        <taxon>Cannabaceae</taxon>
        <taxon>Parasponia</taxon>
    </lineage>
</organism>
<evidence type="ECO:0000313" key="2">
    <source>
        <dbReference type="Proteomes" id="UP000237105"/>
    </source>
</evidence>
<name>A0A2P5B840_PARAD</name>
<reference evidence="2" key="1">
    <citation type="submission" date="2016-06" db="EMBL/GenBank/DDBJ databases">
        <title>Parallel loss of symbiosis genes in relatives of nitrogen-fixing non-legume Parasponia.</title>
        <authorList>
            <person name="Van Velzen R."/>
            <person name="Holmer R."/>
            <person name="Bu F."/>
            <person name="Rutten L."/>
            <person name="Van Zeijl A."/>
            <person name="Liu W."/>
            <person name="Santuari L."/>
            <person name="Cao Q."/>
            <person name="Sharma T."/>
            <person name="Shen D."/>
            <person name="Roswanjaya Y."/>
            <person name="Wardhani T."/>
            <person name="Kalhor M.S."/>
            <person name="Jansen J."/>
            <person name="Van den Hoogen J."/>
            <person name="Gungor B."/>
            <person name="Hartog M."/>
            <person name="Hontelez J."/>
            <person name="Verver J."/>
            <person name="Yang W.-C."/>
            <person name="Schijlen E."/>
            <person name="Repin R."/>
            <person name="Schilthuizen M."/>
            <person name="Schranz E."/>
            <person name="Heidstra R."/>
            <person name="Miyata K."/>
            <person name="Fedorova E."/>
            <person name="Kohlen W."/>
            <person name="Bisseling T."/>
            <person name="Smit S."/>
            <person name="Geurts R."/>
        </authorList>
    </citation>
    <scope>NUCLEOTIDE SEQUENCE [LARGE SCALE GENOMIC DNA]</scope>
    <source>
        <strain evidence="2">cv. WU1-14</strain>
    </source>
</reference>
<protein>
    <submittedName>
        <fullName evidence="1">Uncharacterized protein</fullName>
    </submittedName>
</protein>
<dbReference type="AlphaFoldDB" id="A0A2P5B840"/>
<accession>A0A2P5B840</accession>
<comment type="caution">
    <text evidence="1">The sequence shown here is derived from an EMBL/GenBank/DDBJ whole genome shotgun (WGS) entry which is preliminary data.</text>
</comment>
<dbReference type="Proteomes" id="UP000237105">
    <property type="component" value="Unassembled WGS sequence"/>
</dbReference>
<sequence length="79" mass="9029">EWTRMCAWASPIDAMEDNNYCDIDKLISQTSDLHCFDEPLELETCEVEAEVRTQVLAVAKIPSIKHYLVNFVKSVLAQI</sequence>
<feature type="non-terminal residue" evidence="1">
    <location>
        <position position="1"/>
    </location>
</feature>
<gene>
    <name evidence="1" type="ORF">PanWU01x14_263080</name>
</gene>